<evidence type="ECO:0000313" key="2">
    <source>
        <dbReference type="EMBL" id="MYL32228.1"/>
    </source>
</evidence>
<protein>
    <submittedName>
        <fullName evidence="2">Uncharacterized protein</fullName>
    </submittedName>
</protein>
<dbReference type="AlphaFoldDB" id="A0A6I4ZPV6"/>
<dbReference type="EMBL" id="WMEQ01000001">
    <property type="protein sequence ID" value="MYL32228.1"/>
    <property type="molecule type" value="Genomic_DNA"/>
</dbReference>
<proteinExistence type="predicted"/>
<dbReference type="OrthoDB" id="2888596at2"/>
<reference evidence="2 3" key="1">
    <citation type="submission" date="2019-11" db="EMBL/GenBank/DDBJ databases">
        <title>Genome sequences of 17 halophilic strains isolated from different environments.</title>
        <authorList>
            <person name="Furrow R.E."/>
        </authorList>
    </citation>
    <scope>NUCLEOTIDE SEQUENCE [LARGE SCALE GENOMIC DNA]</scope>
    <source>
        <strain evidence="2 3">22514_16_FS</strain>
    </source>
</reference>
<name>A0A6I4ZPV6_9BACI</name>
<dbReference type="Proteomes" id="UP000468638">
    <property type="component" value="Unassembled WGS sequence"/>
</dbReference>
<organism evidence="2 3">
    <name type="scientific">Pontibacillus yanchengensis</name>
    <dbReference type="NCBI Taxonomy" id="462910"/>
    <lineage>
        <taxon>Bacteria</taxon>
        <taxon>Bacillati</taxon>
        <taxon>Bacillota</taxon>
        <taxon>Bacilli</taxon>
        <taxon>Bacillales</taxon>
        <taxon>Bacillaceae</taxon>
        <taxon>Pontibacillus</taxon>
    </lineage>
</organism>
<feature type="transmembrane region" description="Helical" evidence="1">
    <location>
        <begin position="12"/>
        <end position="34"/>
    </location>
</feature>
<keyword evidence="1" id="KW-0812">Transmembrane</keyword>
<dbReference type="RefSeq" id="WP_160847536.1">
    <property type="nucleotide sequence ID" value="NZ_WMEQ01000001.1"/>
</dbReference>
<evidence type="ECO:0000313" key="3">
    <source>
        <dbReference type="Proteomes" id="UP000468638"/>
    </source>
</evidence>
<keyword evidence="1" id="KW-0472">Membrane</keyword>
<gene>
    <name evidence="2" type="ORF">GLW05_01235</name>
</gene>
<sequence length="64" mass="7180">MQIFIMDMFLVGVGIILSTAFLASIIHFVASALFRRNSKDSFKNMSNTLQKNWRGISGQSKSKP</sequence>
<evidence type="ECO:0000256" key="1">
    <source>
        <dbReference type="SAM" id="Phobius"/>
    </source>
</evidence>
<keyword evidence="1" id="KW-1133">Transmembrane helix</keyword>
<comment type="caution">
    <text evidence="2">The sequence shown here is derived from an EMBL/GenBank/DDBJ whole genome shotgun (WGS) entry which is preliminary data.</text>
</comment>
<accession>A0A6I4ZPV6</accession>